<dbReference type="AlphaFoldDB" id="A0A7N0T9C2"/>
<dbReference type="Proteomes" id="UP000594263">
    <property type="component" value="Unplaced"/>
</dbReference>
<sequence>MVQLSGQILCGQAPSQLCIMEFQQLVAWTPDPEPGVVLVVMALFEDRSVYSCHVCSLLDQGQLFLRVLPYSHFHFICEL</sequence>
<evidence type="ECO:0000313" key="2">
    <source>
        <dbReference type="Proteomes" id="UP000594263"/>
    </source>
</evidence>
<name>A0A7N0T9C2_KALFE</name>
<protein>
    <submittedName>
        <fullName evidence="1">Uncharacterized protein</fullName>
    </submittedName>
</protein>
<keyword evidence="2" id="KW-1185">Reference proteome</keyword>
<organism evidence="1 2">
    <name type="scientific">Kalanchoe fedtschenkoi</name>
    <name type="common">Lavender scallops</name>
    <name type="synonym">South American air plant</name>
    <dbReference type="NCBI Taxonomy" id="63787"/>
    <lineage>
        <taxon>Eukaryota</taxon>
        <taxon>Viridiplantae</taxon>
        <taxon>Streptophyta</taxon>
        <taxon>Embryophyta</taxon>
        <taxon>Tracheophyta</taxon>
        <taxon>Spermatophyta</taxon>
        <taxon>Magnoliopsida</taxon>
        <taxon>eudicotyledons</taxon>
        <taxon>Gunneridae</taxon>
        <taxon>Pentapetalae</taxon>
        <taxon>Saxifragales</taxon>
        <taxon>Crassulaceae</taxon>
        <taxon>Kalanchoe</taxon>
    </lineage>
</organism>
<reference evidence="1" key="1">
    <citation type="submission" date="2021-01" db="UniProtKB">
        <authorList>
            <consortium name="EnsemblPlants"/>
        </authorList>
    </citation>
    <scope>IDENTIFICATION</scope>
</reference>
<dbReference type="Gramene" id="Kaladp0027s0047.1.v1.1">
    <property type="protein sequence ID" value="Kaladp0027s0047.1.v1.1"/>
    <property type="gene ID" value="Kaladp0027s0047.v1.1"/>
</dbReference>
<proteinExistence type="predicted"/>
<dbReference type="EnsemblPlants" id="Kaladp0027s0047.1.v1.1">
    <property type="protein sequence ID" value="Kaladp0027s0047.1.v1.1"/>
    <property type="gene ID" value="Kaladp0027s0047.v1.1"/>
</dbReference>
<accession>A0A7N0T9C2</accession>
<evidence type="ECO:0000313" key="1">
    <source>
        <dbReference type="EnsemblPlants" id="Kaladp0027s0047.1.v1.1"/>
    </source>
</evidence>